<protein>
    <submittedName>
        <fullName evidence="2">Uncharacterized protein</fullName>
    </submittedName>
</protein>
<dbReference type="AlphaFoldDB" id="A0A6A4VWM6"/>
<evidence type="ECO:0000313" key="3">
    <source>
        <dbReference type="Proteomes" id="UP000440578"/>
    </source>
</evidence>
<feature type="region of interest" description="Disordered" evidence="1">
    <location>
        <begin position="1"/>
        <end position="145"/>
    </location>
</feature>
<proteinExistence type="predicted"/>
<feature type="compositionally biased region" description="Acidic residues" evidence="1">
    <location>
        <begin position="1"/>
        <end position="26"/>
    </location>
</feature>
<accession>A0A6A4VWM6</accession>
<feature type="compositionally biased region" description="Polar residues" evidence="1">
    <location>
        <begin position="43"/>
        <end position="61"/>
    </location>
</feature>
<dbReference type="Proteomes" id="UP000440578">
    <property type="component" value="Unassembled WGS sequence"/>
</dbReference>
<sequence length="145" mass="15319">MPDAPDPWEDDALEPDSDDPEGDGPEDLTVALLQADTIPAGGSRSQSTAPAPQPAQVSSCRLPSVEELSEMDLDNQPGPSDQPQTGGMVARPPHRALPTGAPSSPTRRRRKRAASTSPTERQQPPMAASAGPSNADDYVSHFENR</sequence>
<gene>
    <name evidence="2" type="ORF">FJT64_007995</name>
</gene>
<name>A0A6A4VWM6_AMPAM</name>
<evidence type="ECO:0000313" key="2">
    <source>
        <dbReference type="EMBL" id="KAF0294298.1"/>
    </source>
</evidence>
<keyword evidence="3" id="KW-1185">Reference proteome</keyword>
<comment type="caution">
    <text evidence="2">The sequence shown here is derived from an EMBL/GenBank/DDBJ whole genome shotgun (WGS) entry which is preliminary data.</text>
</comment>
<reference evidence="2 3" key="1">
    <citation type="submission" date="2019-07" db="EMBL/GenBank/DDBJ databases">
        <title>Draft genome assembly of a fouling barnacle, Amphibalanus amphitrite (Darwin, 1854): The first reference genome for Thecostraca.</title>
        <authorList>
            <person name="Kim W."/>
        </authorList>
    </citation>
    <scope>NUCLEOTIDE SEQUENCE [LARGE SCALE GENOMIC DNA]</scope>
    <source>
        <strain evidence="2">SNU_AA5</strain>
        <tissue evidence="2">Soma without cirri and trophi</tissue>
    </source>
</reference>
<organism evidence="2 3">
    <name type="scientific">Amphibalanus amphitrite</name>
    <name type="common">Striped barnacle</name>
    <name type="synonym">Balanus amphitrite</name>
    <dbReference type="NCBI Taxonomy" id="1232801"/>
    <lineage>
        <taxon>Eukaryota</taxon>
        <taxon>Metazoa</taxon>
        <taxon>Ecdysozoa</taxon>
        <taxon>Arthropoda</taxon>
        <taxon>Crustacea</taxon>
        <taxon>Multicrustacea</taxon>
        <taxon>Cirripedia</taxon>
        <taxon>Thoracica</taxon>
        <taxon>Thoracicalcarea</taxon>
        <taxon>Balanomorpha</taxon>
        <taxon>Balanoidea</taxon>
        <taxon>Balanidae</taxon>
        <taxon>Amphibalaninae</taxon>
        <taxon>Amphibalanus</taxon>
    </lineage>
</organism>
<evidence type="ECO:0000256" key="1">
    <source>
        <dbReference type="SAM" id="MobiDB-lite"/>
    </source>
</evidence>
<dbReference type="EMBL" id="VIIS01001694">
    <property type="protein sequence ID" value="KAF0294298.1"/>
    <property type="molecule type" value="Genomic_DNA"/>
</dbReference>